<keyword evidence="4" id="KW-0131">Cell cycle</keyword>
<gene>
    <name evidence="4" type="ORF">SAMN05660236_0935</name>
</gene>
<accession>A0A1T5JBE4</accession>
<dbReference type="OrthoDB" id="1466667at2"/>
<name>A0A1T5JBE4_9BACT</name>
<evidence type="ECO:0000259" key="3">
    <source>
        <dbReference type="PROSITE" id="PS51779"/>
    </source>
</evidence>
<proteinExistence type="predicted"/>
<organism evidence="4 5">
    <name type="scientific">Ohtaekwangia koreensis</name>
    <dbReference type="NCBI Taxonomy" id="688867"/>
    <lineage>
        <taxon>Bacteria</taxon>
        <taxon>Pseudomonadati</taxon>
        <taxon>Bacteroidota</taxon>
        <taxon>Cytophagia</taxon>
        <taxon>Cytophagales</taxon>
        <taxon>Fulvivirgaceae</taxon>
        <taxon>Ohtaekwangia</taxon>
    </lineage>
</organism>
<evidence type="ECO:0000313" key="5">
    <source>
        <dbReference type="Proteomes" id="UP000190961"/>
    </source>
</evidence>
<sequence length="254" mass="29221">MKFKFNLKREIKIGAAILVILAIIAFTERRRGEVSIKDISVKIDNVHENHFLDEADVMDLMQLNQQNLKGAEMTSVNLKDIEKRVKAEPFIRDAQLYSDLKGNVVVSVELRRPIARIVRNDGPDGYIAEDGRVMPVSDKFTSRVVLISGGYIRQLLKQKTVDETEEGAQLMELIKAIRDDEFWSAQIAQLDIDSKARITMFSQVGDERIEFGKPDNLEVKFSKLKIFYKEILPRMGWNKYKRVNLEYEGQIVAE</sequence>
<evidence type="ECO:0000256" key="1">
    <source>
        <dbReference type="ARBA" id="ARBA00004370"/>
    </source>
</evidence>
<dbReference type="GO" id="GO:0051301">
    <property type="term" value="P:cell division"/>
    <property type="evidence" value="ECO:0007669"/>
    <property type="project" value="UniProtKB-KW"/>
</dbReference>
<dbReference type="Proteomes" id="UP000190961">
    <property type="component" value="Unassembled WGS sequence"/>
</dbReference>
<evidence type="ECO:0000313" key="4">
    <source>
        <dbReference type="EMBL" id="SKC48646.1"/>
    </source>
</evidence>
<dbReference type="AlphaFoldDB" id="A0A1T5JBE4"/>
<keyword evidence="5" id="KW-1185">Reference proteome</keyword>
<dbReference type="PROSITE" id="PS51779">
    <property type="entry name" value="POTRA"/>
    <property type="match status" value="1"/>
</dbReference>
<dbReference type="GO" id="GO:0016020">
    <property type="term" value="C:membrane"/>
    <property type="evidence" value="ECO:0007669"/>
    <property type="project" value="UniProtKB-SubCell"/>
</dbReference>
<protein>
    <submittedName>
        <fullName evidence="4">Cell division protein FtsQ</fullName>
    </submittedName>
</protein>
<dbReference type="STRING" id="688867.SAMN05660236_0935"/>
<evidence type="ECO:0000256" key="2">
    <source>
        <dbReference type="ARBA" id="ARBA00023136"/>
    </source>
</evidence>
<keyword evidence="2" id="KW-0472">Membrane</keyword>
<comment type="subcellular location">
    <subcellularLocation>
        <location evidence="1">Membrane</location>
    </subcellularLocation>
</comment>
<dbReference type="InterPro" id="IPR034746">
    <property type="entry name" value="POTRA"/>
</dbReference>
<dbReference type="EMBL" id="FUZU01000001">
    <property type="protein sequence ID" value="SKC48646.1"/>
    <property type="molecule type" value="Genomic_DNA"/>
</dbReference>
<feature type="domain" description="POTRA" evidence="3">
    <location>
        <begin position="34"/>
        <end position="111"/>
    </location>
</feature>
<dbReference type="RefSeq" id="WP_079685519.1">
    <property type="nucleotide sequence ID" value="NZ_FUZU01000001.1"/>
</dbReference>
<reference evidence="4 5" key="1">
    <citation type="submission" date="2017-02" db="EMBL/GenBank/DDBJ databases">
        <authorList>
            <person name="Peterson S.W."/>
        </authorList>
    </citation>
    <scope>NUCLEOTIDE SEQUENCE [LARGE SCALE GENOMIC DNA]</scope>
    <source>
        <strain evidence="4 5">DSM 25262</strain>
    </source>
</reference>
<keyword evidence="4" id="KW-0132">Cell division</keyword>